<dbReference type="Pfam" id="PF01728">
    <property type="entry name" value="FtsJ"/>
    <property type="match status" value="1"/>
</dbReference>
<dbReference type="InterPro" id="IPR029063">
    <property type="entry name" value="SAM-dependent_MTases_sf"/>
</dbReference>
<dbReference type="InterPro" id="IPR002877">
    <property type="entry name" value="RNA_MeTrfase_FtsJ_dom"/>
</dbReference>
<reference evidence="2 3" key="1">
    <citation type="journal article" date="2019" name="Appl. Microbiol. Biotechnol.">
        <title>Genome sequence of Isaria javanica and comparative genome analysis insights into family S53 peptidase evolution in fungal entomopathogens.</title>
        <authorList>
            <person name="Lin R."/>
            <person name="Zhang X."/>
            <person name="Xin B."/>
            <person name="Zou M."/>
            <person name="Gao Y."/>
            <person name="Qin F."/>
            <person name="Hu Q."/>
            <person name="Xie B."/>
            <person name="Cheng X."/>
        </authorList>
    </citation>
    <scope>NUCLEOTIDE SEQUENCE [LARGE SCALE GENOMIC DNA]</scope>
    <source>
        <strain evidence="2 3">IJ1G</strain>
    </source>
</reference>
<dbReference type="AlphaFoldDB" id="A0A545UL67"/>
<proteinExistence type="predicted"/>
<comment type="caution">
    <text evidence="2">The sequence shown here is derived from an EMBL/GenBank/DDBJ whole genome shotgun (WGS) entry which is preliminary data.</text>
</comment>
<evidence type="ECO:0000259" key="1">
    <source>
        <dbReference type="Pfam" id="PF01728"/>
    </source>
</evidence>
<evidence type="ECO:0000313" key="3">
    <source>
        <dbReference type="Proteomes" id="UP000315783"/>
    </source>
</evidence>
<dbReference type="SUPFAM" id="SSF53335">
    <property type="entry name" value="S-adenosyl-L-methionine-dependent methyltransferases"/>
    <property type="match status" value="1"/>
</dbReference>
<dbReference type="EMBL" id="SPUK01000031">
    <property type="protein sequence ID" value="TQV90206.1"/>
    <property type="molecule type" value="Genomic_DNA"/>
</dbReference>
<accession>A0A545UL67</accession>
<sequence>MESLKSLQQLPQGPDFDVLALSGLQRAGHQSACAVEEEIDNRTRPIVQFLLDNVPEYVELVELRRSGWKNRVGHHRFKRQRRNADRPNAKTSQYHFGSMKRIGDEINRETSAFTIGSDHGSVLDFCVAPGGFLATAERINPTATFAGFSLPPSEGGYPIELQNKTSSCVKLLDITMLSEDMGRNDAETDHPDANNFLPRQLKNSQQFDLVICDGNLLRNQTRAANRRTQESLRLQVTQLALGLEHLKAGGTMIVLLKKVESWDTVCFIHRFNKFSSIKLYKPECGHKIRSSFYLVASNIQSQHPEALLAIAKWKSVWSAVTFGTEEKLANVINEGEPAPEILLEEFGATLIEQGSDICFNLPSVVGVHGQFWGILSVCRFLVKSPLICLETAMWLSVAMSAPSTV</sequence>
<evidence type="ECO:0000313" key="2">
    <source>
        <dbReference type="EMBL" id="TQV90206.1"/>
    </source>
</evidence>
<organism evidence="2 3">
    <name type="scientific">Cordyceps javanica</name>
    <dbReference type="NCBI Taxonomy" id="43265"/>
    <lineage>
        <taxon>Eukaryota</taxon>
        <taxon>Fungi</taxon>
        <taxon>Dikarya</taxon>
        <taxon>Ascomycota</taxon>
        <taxon>Pezizomycotina</taxon>
        <taxon>Sordariomycetes</taxon>
        <taxon>Hypocreomycetidae</taxon>
        <taxon>Hypocreales</taxon>
        <taxon>Cordycipitaceae</taxon>
        <taxon>Cordyceps</taxon>
    </lineage>
</organism>
<dbReference type="GO" id="GO:0032259">
    <property type="term" value="P:methylation"/>
    <property type="evidence" value="ECO:0007669"/>
    <property type="project" value="UniProtKB-KW"/>
</dbReference>
<protein>
    <submittedName>
        <fullName evidence="2">FtsJ-like methyltransferase family protein</fullName>
    </submittedName>
</protein>
<gene>
    <name evidence="2" type="ORF">IF1G_11098</name>
</gene>
<dbReference type="Gene3D" id="3.40.50.150">
    <property type="entry name" value="Vaccinia Virus protein VP39"/>
    <property type="match status" value="1"/>
</dbReference>
<dbReference type="STRING" id="43265.A0A545UL67"/>
<dbReference type="Proteomes" id="UP000315783">
    <property type="component" value="Unassembled WGS sequence"/>
</dbReference>
<feature type="domain" description="Ribosomal RNA methyltransferase FtsJ" evidence="1">
    <location>
        <begin position="117"/>
        <end position="297"/>
    </location>
</feature>
<keyword evidence="3" id="KW-1185">Reference proteome</keyword>
<dbReference type="GO" id="GO:0008168">
    <property type="term" value="F:methyltransferase activity"/>
    <property type="evidence" value="ECO:0007669"/>
    <property type="project" value="UniProtKB-KW"/>
</dbReference>
<keyword evidence="2" id="KW-0808">Transferase</keyword>
<name>A0A545UL67_9HYPO</name>
<keyword evidence="2" id="KW-0489">Methyltransferase</keyword>